<comment type="caution">
    <text evidence="1">The sequence shown here is derived from an EMBL/GenBank/DDBJ whole genome shotgun (WGS) entry which is preliminary data.</text>
</comment>
<dbReference type="EMBL" id="BAABIA010000011">
    <property type="protein sequence ID" value="GAA5148063.1"/>
    <property type="molecule type" value="Genomic_DNA"/>
</dbReference>
<keyword evidence="2" id="KW-1185">Reference proteome</keyword>
<evidence type="ECO:0008006" key="3">
    <source>
        <dbReference type="Google" id="ProtNLM"/>
    </source>
</evidence>
<evidence type="ECO:0000313" key="1">
    <source>
        <dbReference type="EMBL" id="GAA5148063.1"/>
    </source>
</evidence>
<dbReference type="Proteomes" id="UP001499852">
    <property type="component" value="Unassembled WGS sequence"/>
</dbReference>
<protein>
    <recommendedName>
        <fullName evidence="3">Phage terminase small subunit</fullName>
    </recommendedName>
</protein>
<gene>
    <name evidence="1" type="ORF">GCM10023213_43630</name>
</gene>
<name>A0ABP9PQC5_9BACT</name>
<accession>A0ABP9PQC5</accession>
<evidence type="ECO:0000313" key="2">
    <source>
        <dbReference type="Proteomes" id="UP001499852"/>
    </source>
</evidence>
<proteinExistence type="predicted"/>
<reference evidence="2" key="1">
    <citation type="journal article" date="2019" name="Int. J. Syst. Evol. Microbiol.">
        <title>The Global Catalogue of Microorganisms (GCM) 10K type strain sequencing project: providing services to taxonomists for standard genome sequencing and annotation.</title>
        <authorList>
            <consortium name="The Broad Institute Genomics Platform"/>
            <consortium name="The Broad Institute Genome Sequencing Center for Infectious Disease"/>
            <person name="Wu L."/>
            <person name="Ma J."/>
        </authorList>
    </citation>
    <scope>NUCLEOTIDE SEQUENCE [LARGE SCALE GENOMIC DNA]</scope>
    <source>
        <strain evidence="2">JCM 18053</strain>
    </source>
</reference>
<dbReference type="RefSeq" id="WP_345738537.1">
    <property type="nucleotide sequence ID" value="NZ_BAABIA010000011.1"/>
</dbReference>
<organism evidence="1 2">
    <name type="scientific">Prosthecobacter algae</name>
    <dbReference type="NCBI Taxonomy" id="1144682"/>
    <lineage>
        <taxon>Bacteria</taxon>
        <taxon>Pseudomonadati</taxon>
        <taxon>Verrucomicrobiota</taxon>
        <taxon>Verrucomicrobiia</taxon>
        <taxon>Verrucomicrobiales</taxon>
        <taxon>Verrucomicrobiaceae</taxon>
        <taxon>Prosthecobacter</taxon>
    </lineage>
</organism>
<sequence>MESSLPPDLARKLLNKDLANLVQRVHKGGKLTRAERAMLQNVASNTVGGDKVGPAFARNFVDLADILGVTRQSITTWKKRKDAPTPAANGLHDVAAWREFMKQHDLKGGTPTTDLETALRARKLLAEVEERELKVAVRKGLYVAIDEVRQEWTRIAGRVTSLLRNKFENELPPILSGLDATGIQEENRKAIDEVLTLLNQGHG</sequence>